<evidence type="ECO:0000256" key="2">
    <source>
        <dbReference type="ARBA" id="ARBA00022448"/>
    </source>
</evidence>
<evidence type="ECO:0000256" key="1">
    <source>
        <dbReference type="ARBA" id="ARBA00004651"/>
    </source>
</evidence>
<dbReference type="Proteomes" id="UP000002601">
    <property type="component" value="Chromosome"/>
</dbReference>
<dbReference type="PANTHER" id="PTHR30509">
    <property type="entry name" value="P-HYDROXYBENZOIC ACID EFFLUX PUMP SUBUNIT-RELATED"/>
    <property type="match status" value="1"/>
</dbReference>
<dbReference type="eggNOG" id="COG1289">
    <property type="taxonomic scope" value="Bacteria"/>
</dbReference>
<dbReference type="OrthoDB" id="5447986at2"/>
<gene>
    <name evidence="8" type="ordered locus">Desal_2701</name>
</gene>
<feature type="transmembrane region" description="Helical" evidence="7">
    <location>
        <begin position="21"/>
        <end position="41"/>
    </location>
</feature>
<evidence type="ECO:0008006" key="10">
    <source>
        <dbReference type="Google" id="ProtNLM"/>
    </source>
</evidence>
<protein>
    <recommendedName>
        <fullName evidence="10">Fusaric acid resistance protein family protein</fullName>
    </recommendedName>
</protein>
<keyword evidence="2" id="KW-0813">Transport</keyword>
<dbReference type="KEGG" id="dsa:Desal_2701"/>
<keyword evidence="9" id="KW-1185">Reference proteome</keyword>
<evidence type="ECO:0000256" key="6">
    <source>
        <dbReference type="ARBA" id="ARBA00023136"/>
    </source>
</evidence>
<dbReference type="AlphaFoldDB" id="C6BZB8"/>
<dbReference type="PANTHER" id="PTHR30509:SF9">
    <property type="entry name" value="MULTIDRUG RESISTANCE PROTEIN MDTO"/>
    <property type="match status" value="1"/>
</dbReference>
<feature type="transmembrane region" description="Helical" evidence="7">
    <location>
        <begin position="137"/>
        <end position="157"/>
    </location>
</feature>
<dbReference type="GO" id="GO:0005886">
    <property type="term" value="C:plasma membrane"/>
    <property type="evidence" value="ECO:0007669"/>
    <property type="project" value="UniProtKB-SubCell"/>
</dbReference>
<accession>C6BZB8</accession>
<evidence type="ECO:0000256" key="4">
    <source>
        <dbReference type="ARBA" id="ARBA00022692"/>
    </source>
</evidence>
<keyword evidence="6 7" id="KW-0472">Membrane</keyword>
<dbReference type="HOGENOM" id="CLU_059320_0_0_7"/>
<dbReference type="GO" id="GO:0022857">
    <property type="term" value="F:transmembrane transporter activity"/>
    <property type="evidence" value="ECO:0007669"/>
    <property type="project" value="InterPro"/>
</dbReference>
<feature type="transmembrane region" description="Helical" evidence="7">
    <location>
        <begin position="86"/>
        <end position="103"/>
    </location>
</feature>
<dbReference type="InterPro" id="IPR006726">
    <property type="entry name" value="PHBA_efflux_AaeB/fusaric-R"/>
</dbReference>
<organism evidence="8 9">
    <name type="scientific">Maridesulfovibrio salexigens (strain ATCC 14822 / DSM 2638 / NCIMB 8403 / VKM B-1763)</name>
    <name type="common">Desulfovibrio salexigens</name>
    <dbReference type="NCBI Taxonomy" id="526222"/>
    <lineage>
        <taxon>Bacteria</taxon>
        <taxon>Pseudomonadati</taxon>
        <taxon>Thermodesulfobacteriota</taxon>
        <taxon>Desulfovibrionia</taxon>
        <taxon>Desulfovibrionales</taxon>
        <taxon>Desulfovibrionaceae</taxon>
        <taxon>Maridesulfovibrio</taxon>
    </lineage>
</organism>
<evidence type="ECO:0000256" key="3">
    <source>
        <dbReference type="ARBA" id="ARBA00022475"/>
    </source>
</evidence>
<dbReference type="EMBL" id="CP001649">
    <property type="protein sequence ID" value="ACS80755.1"/>
    <property type="molecule type" value="Genomic_DNA"/>
</dbReference>
<proteinExistence type="predicted"/>
<dbReference type="RefSeq" id="WP_015852571.1">
    <property type="nucleotide sequence ID" value="NC_012881.1"/>
</dbReference>
<dbReference type="STRING" id="526222.Desal_2701"/>
<keyword evidence="3" id="KW-1003">Cell membrane</keyword>
<evidence type="ECO:0000256" key="5">
    <source>
        <dbReference type="ARBA" id="ARBA00022989"/>
    </source>
</evidence>
<reference evidence="8 9" key="1">
    <citation type="submission" date="2009-06" db="EMBL/GenBank/DDBJ databases">
        <title>Complete sequence of Desulfovibrio salexigens DSM 2638.</title>
        <authorList>
            <consortium name="US DOE Joint Genome Institute"/>
            <person name="Lucas S."/>
            <person name="Copeland A."/>
            <person name="Lapidus A."/>
            <person name="Glavina del Rio T."/>
            <person name="Tice H."/>
            <person name="Bruce D."/>
            <person name="Goodwin L."/>
            <person name="Pitluck S."/>
            <person name="Munk A.C."/>
            <person name="Brettin T."/>
            <person name="Detter J.C."/>
            <person name="Han C."/>
            <person name="Tapia R."/>
            <person name="Larimer F."/>
            <person name="Land M."/>
            <person name="Hauser L."/>
            <person name="Kyrpides N."/>
            <person name="Anderson I."/>
            <person name="Wall J.D."/>
            <person name="Arkin A.P."/>
            <person name="Dehal P."/>
            <person name="Chivian D."/>
            <person name="Giles B."/>
            <person name="Hazen T.C."/>
        </authorList>
    </citation>
    <scope>NUCLEOTIDE SEQUENCE [LARGE SCALE GENOMIC DNA]</scope>
    <source>
        <strain evidence="9">ATCC 14822 / DSM 2638 / NCIMB 8403 / VKM B-1763</strain>
    </source>
</reference>
<evidence type="ECO:0000256" key="7">
    <source>
        <dbReference type="SAM" id="Phobius"/>
    </source>
</evidence>
<name>C6BZB8_MARSD</name>
<comment type="subcellular location">
    <subcellularLocation>
        <location evidence="1">Cell membrane</location>
        <topology evidence="1">Multi-pass membrane protein</topology>
    </subcellularLocation>
</comment>
<feature type="transmembrane region" description="Helical" evidence="7">
    <location>
        <begin position="61"/>
        <end position="81"/>
    </location>
</feature>
<dbReference type="Pfam" id="PF04632">
    <property type="entry name" value="FUSC"/>
    <property type="match status" value="1"/>
</dbReference>
<evidence type="ECO:0000313" key="9">
    <source>
        <dbReference type="Proteomes" id="UP000002601"/>
    </source>
</evidence>
<sequence length="359" mass="40767">MKFAAITHHKAHIKHGIKTGIAAVLAFIVADLCSLKFGYWAALSAVIVMQINVADSIKMCWYRFSGTAIGAFIGVLCILIFPQTPYMTMLALFLSVGFCAYMTKYNNRYKMAAITVTIVTLASLGEPNRIEFGLFRVLEIGIGVASAFVTSISIWPLRASETLKDELFNQFEECAANYETLMEGFLDKQSCLIPSALESFNSRLAKNREIYAKVIRLERFIYVEDTQLLGMKVEILEKCASHLRAMLHALSHVHGEGYHIIMEEELRQLAHATSKAMRAIGSKKIPNEQSLHDALVASQKRLEALRNEGATRRFYLQKMIQFFAFYHSAQFICEDLLRYTRERKKINAQKDKTNKHQQD</sequence>
<keyword evidence="5 7" id="KW-1133">Transmembrane helix</keyword>
<evidence type="ECO:0000313" key="8">
    <source>
        <dbReference type="EMBL" id="ACS80755.1"/>
    </source>
</evidence>
<keyword evidence="4 7" id="KW-0812">Transmembrane</keyword>